<reference evidence="2" key="1">
    <citation type="submission" date="2022-08" db="EMBL/GenBank/DDBJ databases">
        <title>Polycladomyces zharkentsis sp. nov., a novel thermophilic CMC and starch-degrading bacterium isolated from a geothermal spring in Kazakhstan.</title>
        <authorList>
            <person name="Mashzhan A."/>
            <person name="Kistaubaeva A."/>
            <person name="Javier-Lopez R."/>
            <person name="Birkeland N.-K."/>
        </authorList>
    </citation>
    <scope>NUCLEOTIDE SEQUENCE</scope>
    <source>
        <strain evidence="2">KSR 13</strain>
    </source>
</reference>
<sequence length="53" mass="6190">MGLLQPEWLYYHYFDYEEDEPPNADPQPRPTLASAPVNPPASAIRIRLHARRE</sequence>
<feature type="region of interest" description="Disordered" evidence="1">
    <location>
        <begin position="19"/>
        <end position="42"/>
    </location>
</feature>
<keyword evidence="3" id="KW-1185">Reference proteome</keyword>
<evidence type="ECO:0000256" key="1">
    <source>
        <dbReference type="SAM" id="MobiDB-lite"/>
    </source>
</evidence>
<accession>A0ABT8IJE1</accession>
<organism evidence="2 3">
    <name type="scientific">Polycladomyces subterraneus</name>
    <dbReference type="NCBI Taxonomy" id="1016997"/>
    <lineage>
        <taxon>Bacteria</taxon>
        <taxon>Bacillati</taxon>
        <taxon>Bacillota</taxon>
        <taxon>Bacilli</taxon>
        <taxon>Bacillales</taxon>
        <taxon>Thermoactinomycetaceae</taxon>
        <taxon>Polycladomyces</taxon>
    </lineage>
</organism>
<gene>
    <name evidence="2" type="ORF">NWF35_02815</name>
</gene>
<protein>
    <submittedName>
        <fullName evidence="2">Uncharacterized protein</fullName>
    </submittedName>
</protein>
<dbReference type="EMBL" id="JANRHH010000014">
    <property type="protein sequence ID" value="MDN4592858.1"/>
    <property type="molecule type" value="Genomic_DNA"/>
</dbReference>
<comment type="caution">
    <text evidence="2">The sequence shown here is derived from an EMBL/GenBank/DDBJ whole genome shotgun (WGS) entry which is preliminary data.</text>
</comment>
<name>A0ABT8IJE1_9BACL</name>
<dbReference type="RefSeq" id="WP_301237577.1">
    <property type="nucleotide sequence ID" value="NZ_JANRHH010000014.1"/>
</dbReference>
<proteinExistence type="predicted"/>
<dbReference type="Proteomes" id="UP001174196">
    <property type="component" value="Unassembled WGS sequence"/>
</dbReference>
<evidence type="ECO:0000313" key="2">
    <source>
        <dbReference type="EMBL" id="MDN4592858.1"/>
    </source>
</evidence>
<evidence type="ECO:0000313" key="3">
    <source>
        <dbReference type="Proteomes" id="UP001174196"/>
    </source>
</evidence>